<dbReference type="OrthoDB" id="9805228at2"/>
<reference evidence="3 4" key="1">
    <citation type="journal article" date="2014" name="Antonie Van Leeuwenhoek">
        <title>Hyphomonas beringensis sp. nov. and Hyphomonas chukchiensis sp. nov., isolated from surface seawater of the Bering Sea and Chukchi Sea.</title>
        <authorList>
            <person name="Li C."/>
            <person name="Lai Q."/>
            <person name="Li G."/>
            <person name="Dong C."/>
            <person name="Wang J."/>
            <person name="Liao Y."/>
            <person name="Shao Z."/>
        </authorList>
    </citation>
    <scope>NUCLEOTIDE SEQUENCE [LARGE SCALE GENOMIC DNA]</scope>
    <source>
        <strain evidence="3 4">PS728</strain>
    </source>
</reference>
<protein>
    <recommendedName>
        <fullName evidence="2">Activator of Hsp90 ATPase homologue 1/2-like C-terminal domain-containing protein</fullName>
    </recommendedName>
</protein>
<evidence type="ECO:0000313" key="3">
    <source>
        <dbReference type="EMBL" id="KCZ96581.1"/>
    </source>
</evidence>
<dbReference type="AlphaFoldDB" id="A0A062VDN2"/>
<dbReference type="RefSeq" id="WP_051612852.1">
    <property type="nucleotide sequence ID" value="NZ_ARYM01000047.1"/>
</dbReference>
<name>A0A062VDN2_9PROT</name>
<organism evidence="3 4">
    <name type="scientific">Hyphomonas polymorpha PS728</name>
    <dbReference type="NCBI Taxonomy" id="1280954"/>
    <lineage>
        <taxon>Bacteria</taxon>
        <taxon>Pseudomonadati</taxon>
        <taxon>Pseudomonadota</taxon>
        <taxon>Alphaproteobacteria</taxon>
        <taxon>Hyphomonadales</taxon>
        <taxon>Hyphomonadaceae</taxon>
        <taxon>Hyphomonas</taxon>
    </lineage>
</organism>
<dbReference type="InterPro" id="IPR013538">
    <property type="entry name" value="ASHA1/2-like_C"/>
</dbReference>
<evidence type="ECO:0000256" key="1">
    <source>
        <dbReference type="ARBA" id="ARBA00006817"/>
    </source>
</evidence>
<dbReference type="InterPro" id="IPR023393">
    <property type="entry name" value="START-like_dom_sf"/>
</dbReference>
<dbReference type="Proteomes" id="UP000027100">
    <property type="component" value="Unassembled WGS sequence"/>
</dbReference>
<dbReference type="STRING" id="1280954.HPO_19168"/>
<keyword evidence="4" id="KW-1185">Reference proteome</keyword>
<sequence length="156" mass="17844">MLTANSDNENTKFEIDWESHLIRLERGFDARPNQVFEAWTQPEHVARWWDPAGQTLAVCEIDLRPGGAFKFTPKGRSNMPFSGMYLEVAPPQRLTFEALGAIGRVFIDELEHGTRLLVEIQCRSTEHLEQFLLSGIDKGTSVTLDNLVHYMRIRSL</sequence>
<gene>
    <name evidence="3" type="ORF">HPO_19168</name>
</gene>
<comment type="caution">
    <text evidence="3">The sequence shown here is derived from an EMBL/GenBank/DDBJ whole genome shotgun (WGS) entry which is preliminary data.</text>
</comment>
<feature type="domain" description="Activator of Hsp90 ATPase homologue 1/2-like C-terminal" evidence="2">
    <location>
        <begin position="29"/>
        <end position="151"/>
    </location>
</feature>
<evidence type="ECO:0000259" key="2">
    <source>
        <dbReference type="Pfam" id="PF08327"/>
    </source>
</evidence>
<dbReference type="EMBL" id="ARYM01000047">
    <property type="protein sequence ID" value="KCZ96581.1"/>
    <property type="molecule type" value="Genomic_DNA"/>
</dbReference>
<evidence type="ECO:0000313" key="4">
    <source>
        <dbReference type="Proteomes" id="UP000027100"/>
    </source>
</evidence>
<dbReference type="eggNOG" id="COG3832">
    <property type="taxonomic scope" value="Bacteria"/>
</dbReference>
<dbReference type="Gene3D" id="3.30.530.20">
    <property type="match status" value="1"/>
</dbReference>
<proteinExistence type="inferred from homology"/>
<dbReference type="SUPFAM" id="SSF55961">
    <property type="entry name" value="Bet v1-like"/>
    <property type="match status" value="1"/>
</dbReference>
<dbReference type="Pfam" id="PF08327">
    <property type="entry name" value="AHSA1"/>
    <property type="match status" value="1"/>
</dbReference>
<comment type="similarity">
    <text evidence="1">Belongs to the AHA1 family.</text>
</comment>
<accession>A0A062VDN2</accession>